<dbReference type="AlphaFoldDB" id="A0A1E1L494"/>
<dbReference type="InParanoid" id="A0A1E1L494"/>
<comment type="caution">
    <text evidence="1">The sequence shown here is derived from an EMBL/GenBank/DDBJ whole genome shotgun (WGS) entry which is preliminary data.</text>
</comment>
<evidence type="ECO:0000313" key="2">
    <source>
        <dbReference type="Proteomes" id="UP000178129"/>
    </source>
</evidence>
<organism evidence="1 2">
    <name type="scientific">Rhynchosporium graminicola</name>
    <dbReference type="NCBI Taxonomy" id="2792576"/>
    <lineage>
        <taxon>Eukaryota</taxon>
        <taxon>Fungi</taxon>
        <taxon>Dikarya</taxon>
        <taxon>Ascomycota</taxon>
        <taxon>Pezizomycotina</taxon>
        <taxon>Leotiomycetes</taxon>
        <taxon>Helotiales</taxon>
        <taxon>Ploettnerulaceae</taxon>
        <taxon>Rhynchosporium</taxon>
    </lineage>
</organism>
<evidence type="ECO:0000313" key="1">
    <source>
        <dbReference type="EMBL" id="CZT05304.1"/>
    </source>
</evidence>
<name>A0A1E1L494_9HELO</name>
<gene>
    <name evidence="1" type="ORF">RCO7_14811</name>
</gene>
<dbReference type="Proteomes" id="UP000178129">
    <property type="component" value="Unassembled WGS sequence"/>
</dbReference>
<accession>A0A1E1L494</accession>
<sequence>MGEASAGTAMITSSPAVEAGLYDASHAYVLANTSQSVYNWRSRIHVSPVMD</sequence>
<proteinExistence type="predicted"/>
<protein>
    <submittedName>
        <fullName evidence="1">Uncharacterized protein</fullName>
    </submittedName>
</protein>
<reference evidence="2" key="1">
    <citation type="submission" date="2016-03" db="EMBL/GenBank/DDBJ databases">
        <authorList>
            <person name="Ploux O."/>
        </authorList>
    </citation>
    <scope>NUCLEOTIDE SEQUENCE [LARGE SCALE GENOMIC DNA]</scope>
    <source>
        <strain evidence="2">UK7</strain>
    </source>
</reference>
<keyword evidence="2" id="KW-1185">Reference proteome</keyword>
<dbReference type="EMBL" id="FJUW01000035">
    <property type="protein sequence ID" value="CZT05304.1"/>
    <property type="molecule type" value="Genomic_DNA"/>
</dbReference>